<name>A0ABW5NAK0_9FLAO</name>
<evidence type="ECO:0000313" key="4">
    <source>
        <dbReference type="Proteomes" id="UP001597459"/>
    </source>
</evidence>
<accession>A0ABW5NAK0</accession>
<proteinExistence type="predicted"/>
<feature type="transmembrane region" description="Helical" evidence="1">
    <location>
        <begin position="180"/>
        <end position="197"/>
    </location>
</feature>
<keyword evidence="1" id="KW-0472">Membrane</keyword>
<evidence type="ECO:0000313" key="3">
    <source>
        <dbReference type="EMBL" id="MFD2592577.1"/>
    </source>
</evidence>
<protein>
    <submittedName>
        <fullName evidence="3">Uncharacterized protein</fullName>
    </submittedName>
</protein>
<organism evidence="3 4">
    <name type="scientific">Aquimarina hainanensis</name>
    <dbReference type="NCBI Taxonomy" id="1578017"/>
    <lineage>
        <taxon>Bacteria</taxon>
        <taxon>Pseudomonadati</taxon>
        <taxon>Bacteroidota</taxon>
        <taxon>Flavobacteriia</taxon>
        <taxon>Flavobacteriales</taxon>
        <taxon>Flavobacteriaceae</taxon>
        <taxon>Aquimarina</taxon>
    </lineage>
</organism>
<evidence type="ECO:0000256" key="2">
    <source>
        <dbReference type="SAM" id="SignalP"/>
    </source>
</evidence>
<feature type="signal peptide" evidence="2">
    <location>
        <begin position="1"/>
        <end position="19"/>
    </location>
</feature>
<comment type="caution">
    <text evidence="3">The sequence shown here is derived from an EMBL/GenBank/DDBJ whole genome shotgun (WGS) entry which is preliminary data.</text>
</comment>
<reference evidence="4" key="1">
    <citation type="journal article" date="2019" name="Int. J. Syst. Evol. Microbiol.">
        <title>The Global Catalogue of Microorganisms (GCM) 10K type strain sequencing project: providing services to taxonomists for standard genome sequencing and annotation.</title>
        <authorList>
            <consortium name="The Broad Institute Genomics Platform"/>
            <consortium name="The Broad Institute Genome Sequencing Center for Infectious Disease"/>
            <person name="Wu L."/>
            <person name="Ma J."/>
        </authorList>
    </citation>
    <scope>NUCLEOTIDE SEQUENCE [LARGE SCALE GENOMIC DNA]</scope>
    <source>
        <strain evidence="4">KCTC 42423</strain>
    </source>
</reference>
<dbReference type="RefSeq" id="WP_378254622.1">
    <property type="nucleotide sequence ID" value="NZ_JBHSJV010000001.1"/>
</dbReference>
<dbReference type="EMBL" id="JBHULX010000039">
    <property type="protein sequence ID" value="MFD2592577.1"/>
    <property type="molecule type" value="Genomic_DNA"/>
</dbReference>
<gene>
    <name evidence="3" type="ORF">ACFSTE_17200</name>
</gene>
<evidence type="ECO:0000256" key="1">
    <source>
        <dbReference type="SAM" id="Phobius"/>
    </source>
</evidence>
<sequence length="426" mass="48553">MKYSIVIILFFCVKTTLYAQPYTLNKDIKAKQLTLQGNPKHPGAGYLEYYNTIPTDTVQYYYVKGHDMYQYVDIFIYAQEGHPNLKAALAVENWRDAIITKNTSSSEEGVINFKVRSFNDIGIKITTTDKHPVPFGIIINASTPIQNHLTSPFVKAIKENTAPNPSQAKEHDSTSSGIPWLYSIIGILVLLVGLLAGRWSKKNKTILLLITIVSFHPSLSSQTTIGEDIQQRTEEQLERERQRTELNKKRNQYIKDRIGSINKAFKTASALESLIGAYQNLDSCISTVPPANSPKIPSFCADKEGCAPCFRNAREKFNQIRYKLEKLQAIYNCTTTYTKSAIAFGDNASGYHGVVGIVWQSERRKIMKSIASLDTSYDKKRIELLNKLNNTLLELDVCERQYGLEDWYDRFGVLYYNFMELRYHRS</sequence>
<keyword evidence="4" id="KW-1185">Reference proteome</keyword>
<keyword evidence="2" id="KW-0732">Signal</keyword>
<keyword evidence="1" id="KW-1133">Transmembrane helix</keyword>
<feature type="chain" id="PRO_5046362206" evidence="2">
    <location>
        <begin position="20"/>
        <end position="426"/>
    </location>
</feature>
<dbReference type="Proteomes" id="UP001597459">
    <property type="component" value="Unassembled WGS sequence"/>
</dbReference>
<keyword evidence="1" id="KW-0812">Transmembrane</keyword>